<evidence type="ECO:0000313" key="1">
    <source>
        <dbReference type="EMBL" id="KAJ2984282.1"/>
    </source>
</evidence>
<accession>A0ACC1NY86</accession>
<name>A0ACC1NY86_9PEZI</name>
<sequence length="201" mass="22602">MDFTYQVKPPYLEVVQTPPFDVNRDRNGILQLQLVGPVVHPEVNGSFQFICRVQDSVSGLVYTPRYGARLRATAYISASCCRSGTTVTRGHTYRRPLSDEEKAGAIAAVCHIAVVPLDTKIIRAGIYVGLDIYFEWSQTMFIYIEFEWFPGPWTVQLDALAFYGTPQIRPDAADPGNPDVEIRQAILNELAPYWLIWSGQA</sequence>
<keyword evidence="2" id="KW-1185">Reference proteome</keyword>
<organism evidence="1 2">
    <name type="scientific">Xylaria curta</name>
    <dbReference type="NCBI Taxonomy" id="42375"/>
    <lineage>
        <taxon>Eukaryota</taxon>
        <taxon>Fungi</taxon>
        <taxon>Dikarya</taxon>
        <taxon>Ascomycota</taxon>
        <taxon>Pezizomycotina</taxon>
        <taxon>Sordariomycetes</taxon>
        <taxon>Xylariomycetidae</taxon>
        <taxon>Xylariales</taxon>
        <taxon>Xylariaceae</taxon>
        <taxon>Xylaria</taxon>
    </lineage>
</organism>
<evidence type="ECO:0000313" key="2">
    <source>
        <dbReference type="Proteomes" id="UP001143856"/>
    </source>
</evidence>
<reference evidence="1" key="1">
    <citation type="submission" date="2022-10" db="EMBL/GenBank/DDBJ databases">
        <title>Genome Sequence of Xylaria curta.</title>
        <authorList>
            <person name="Buettner E."/>
        </authorList>
    </citation>
    <scope>NUCLEOTIDE SEQUENCE</scope>
    <source>
        <strain evidence="1">Babe10</strain>
    </source>
</reference>
<comment type="caution">
    <text evidence="1">The sequence shown here is derived from an EMBL/GenBank/DDBJ whole genome shotgun (WGS) entry which is preliminary data.</text>
</comment>
<protein>
    <submittedName>
        <fullName evidence="1">Uncharacterized protein</fullName>
    </submittedName>
</protein>
<gene>
    <name evidence="1" type="ORF">NUW58_g6107</name>
</gene>
<proteinExistence type="predicted"/>
<dbReference type="Proteomes" id="UP001143856">
    <property type="component" value="Unassembled WGS sequence"/>
</dbReference>
<dbReference type="EMBL" id="JAPDGR010001315">
    <property type="protein sequence ID" value="KAJ2984282.1"/>
    <property type="molecule type" value="Genomic_DNA"/>
</dbReference>